<reference evidence="19" key="2">
    <citation type="journal article" date="2021" name="Sci. Data">
        <title>Chromosome-scale genome sequencing, assembly and annotation of six genomes from subfamily Leishmaniinae.</title>
        <authorList>
            <person name="Almutairi H."/>
            <person name="Urbaniak M.D."/>
            <person name="Bates M.D."/>
            <person name="Jariyapan N."/>
            <person name="Kwakye-Nuako G."/>
            <person name="Thomaz Soccol V."/>
            <person name="Al-Salem W.S."/>
            <person name="Dillon R.J."/>
            <person name="Bates P.A."/>
            <person name="Gatherer D."/>
        </authorList>
    </citation>
    <scope>NUCLEOTIDE SEQUENCE [LARGE SCALE GENOMIC DNA]</scope>
</reference>
<evidence type="ECO:0000256" key="12">
    <source>
        <dbReference type="ARBA" id="ARBA00023008"/>
    </source>
</evidence>
<gene>
    <name evidence="18" type="ORF">LSCM4_06904</name>
</gene>
<evidence type="ECO:0000256" key="14">
    <source>
        <dbReference type="ARBA" id="ARBA00023136"/>
    </source>
</evidence>
<feature type="transmembrane region" description="Helical" evidence="16">
    <location>
        <begin position="148"/>
        <end position="168"/>
    </location>
</feature>
<dbReference type="Proteomes" id="UP000674143">
    <property type="component" value="Unassembled WGS sequence"/>
</dbReference>
<dbReference type="GO" id="GO:0005886">
    <property type="term" value="C:plasma membrane"/>
    <property type="evidence" value="ECO:0007669"/>
    <property type="project" value="TreeGrafter"/>
</dbReference>
<dbReference type="RefSeq" id="XP_067064188.1">
    <property type="nucleotide sequence ID" value="XM_067208814.1"/>
</dbReference>
<dbReference type="NCBIfam" id="TIGR01494">
    <property type="entry name" value="ATPase_P-type"/>
    <property type="match status" value="2"/>
</dbReference>
<dbReference type="SUPFAM" id="SSF81660">
    <property type="entry name" value="Metal cation-transporting ATPase, ATP-binding domain N"/>
    <property type="match status" value="1"/>
</dbReference>
<evidence type="ECO:0000256" key="3">
    <source>
        <dbReference type="ARBA" id="ARBA00022448"/>
    </source>
</evidence>
<dbReference type="EC" id="7.2.2.8" evidence="2"/>
<keyword evidence="7" id="KW-0187">Copper transport</keyword>
<dbReference type="FunFam" id="3.40.50.1000:FF:000144">
    <property type="entry name" value="copper-transporting ATPase 1 isoform X2"/>
    <property type="match status" value="1"/>
</dbReference>
<keyword evidence="3" id="KW-0813">Transport</keyword>
<feature type="transmembrane region" description="Helical" evidence="16">
    <location>
        <begin position="302"/>
        <end position="321"/>
    </location>
</feature>
<evidence type="ECO:0000256" key="2">
    <source>
        <dbReference type="ARBA" id="ARBA00012517"/>
    </source>
</evidence>
<dbReference type="InterPro" id="IPR023299">
    <property type="entry name" value="ATPase_P-typ_cyto_dom_N"/>
</dbReference>
<comment type="subcellular location">
    <subcellularLocation>
        <location evidence="1">Endomembrane system</location>
        <topology evidence="1">Multi-pass membrane protein</topology>
    </subcellularLocation>
</comment>
<dbReference type="Pfam" id="PF00689">
    <property type="entry name" value="Cation_ATPase_C"/>
    <property type="match status" value="1"/>
</dbReference>
<keyword evidence="19" id="KW-1185">Reference proteome</keyword>
<dbReference type="Pfam" id="PF00690">
    <property type="entry name" value="Cation_ATPase_N"/>
    <property type="match status" value="1"/>
</dbReference>
<dbReference type="InterPro" id="IPR059000">
    <property type="entry name" value="ATPase_P-type_domA"/>
</dbReference>
<keyword evidence="9" id="KW-0460">Magnesium</keyword>
<feature type="region of interest" description="Disordered" evidence="15">
    <location>
        <begin position="659"/>
        <end position="684"/>
    </location>
</feature>
<keyword evidence="12" id="KW-0186">Copper</keyword>
<dbReference type="EMBL" id="JAFHLR010000017">
    <property type="protein sequence ID" value="KAG5481828.1"/>
    <property type="molecule type" value="Genomic_DNA"/>
</dbReference>
<evidence type="ECO:0000256" key="5">
    <source>
        <dbReference type="ARBA" id="ARBA00022723"/>
    </source>
</evidence>
<dbReference type="SFLD" id="SFLDS00003">
    <property type="entry name" value="Haloacid_Dehalogenase"/>
    <property type="match status" value="1"/>
</dbReference>
<dbReference type="GO" id="GO:0016887">
    <property type="term" value="F:ATP hydrolysis activity"/>
    <property type="evidence" value="ECO:0007669"/>
    <property type="project" value="InterPro"/>
</dbReference>
<dbReference type="Pfam" id="PF00122">
    <property type="entry name" value="E1-E2_ATPase"/>
    <property type="match status" value="1"/>
</dbReference>
<evidence type="ECO:0000256" key="16">
    <source>
        <dbReference type="SAM" id="Phobius"/>
    </source>
</evidence>
<dbReference type="GO" id="GO:0005388">
    <property type="term" value="F:P-type calcium transporter activity"/>
    <property type="evidence" value="ECO:0007669"/>
    <property type="project" value="TreeGrafter"/>
</dbReference>
<keyword evidence="6" id="KW-0547">Nucleotide-binding</keyword>
<evidence type="ECO:0000259" key="17">
    <source>
        <dbReference type="SMART" id="SM00831"/>
    </source>
</evidence>
<accession>A0A836HSI5</accession>
<keyword evidence="10" id="KW-1278">Translocase</keyword>
<feature type="domain" description="Cation-transporting P-type ATPase N-terminal" evidence="17">
    <location>
        <begin position="58"/>
        <end position="133"/>
    </location>
</feature>
<dbReference type="SMR" id="A0A836HSI5"/>
<dbReference type="InterPro" id="IPR006068">
    <property type="entry name" value="ATPase_P-typ_cation-transptr_C"/>
</dbReference>
<dbReference type="SUPFAM" id="SSF81665">
    <property type="entry name" value="Calcium ATPase, transmembrane domain M"/>
    <property type="match status" value="1"/>
</dbReference>
<keyword evidence="13" id="KW-0406">Ion transport</keyword>
<protein>
    <recommendedName>
        <fullName evidence="2">P-type Cu(+) transporter</fullName>
        <ecNumber evidence="2">7.2.2.8</ecNumber>
    </recommendedName>
</protein>
<sequence>MSNAVKLAMEERSARQPSPSSSLDSRKMAPAYGFPISPETLLAFINDGEHASAKRLASIGGLKGLASQLRTDLTRGLDNTDEDALAQRRAWFSTNELPEAEETSFMDMVWESLEDRMVQILIVSAVVSLVLGLTVPDQDTGLVDYAHGWIEGTAILLSVTIVTLVSSINNYQKEQKFKELSKATPPVKVQVVRSGATLDITDKELLSGDLLNVAAGDVLTVDGLVLRSTSLKVDESAATGENDDVTKSAHGDFVLRSGSNVTEGEGTILVMGVGVHSFAGHIAMQVREAKEETPLQQKLEELANLIGYMGMAAAGLMFLLLSGKEFLETVVYRKHPFGYKKYLDNLTTAVTIVVVAVPEGLPLSVTIALAYSMKQMFKENNLVRHLAACETMGGATTICTDKTGTITQNDMCVTDGVTAYGVAYVVPPKSFTLFDEGEKMGSGTPTPSSPPLQATTSASVAEVLGDAQAGSVRRLLMECIAMNTKSTRVRVESPNAKRTAVRLTGSKTEQALLNFVEALGEDPIKLRSERLSKLNEEAVRTPSSPFALVPWPTGQAGVSSSVVAAAATFTKDLRIYPFTSARKRMATALVLRSEEVVRYYVKGASELILVECTHTFDAQGKRVGLSHDVRVRLEEAIMAMARRQLRTLAIAYADHPLPSTGSATPRGASDSGKGGAAPSSPFLEDDTQLTGLTLVGIVGIRDPVRLEVPGAVAQCRRAGVVVRMITGDNKATAVSIAKEVGIYGEVWFGPAKGEQGLALEGSQFRELAKSARKLNAILPRLQVISRASPLDKRILVSALMERGEVVAVTGDGTNDAPALKGANVGFSMNSGTEVAKLASDVVILDDNFSTIVTAMKWGRNVNDNICKFLQFQMTVNVAAVVVSFTGALADPNGESPLKPVQLLWVNLIMDTLAALALATEAPSDEVLLRPPKPKAAPLITRRMWLNIAGQSLYQILLQQHLLSGGAKALGLNVRSVEELHTLIFNVFVLMQLSNEFNARILDDSVTFWHNLSHAPMFVAVVGTTFAIQILSVQYGGTLMQCVPLPLASWVTSFALGLVPLLIGFVLRRIGVAEKDIPPPPPVVNAEEEAALRLALKQHVPPTLRVAAEKVRMQLRVLKAFRDYMQEEKAMRTRSE</sequence>
<evidence type="ECO:0000256" key="8">
    <source>
        <dbReference type="ARBA" id="ARBA00022840"/>
    </source>
</evidence>
<keyword evidence="14 16" id="KW-0472">Membrane</keyword>
<dbReference type="Gene3D" id="3.40.1110.10">
    <property type="entry name" value="Calcium-transporting ATPase, cytoplasmic domain N"/>
    <property type="match status" value="1"/>
</dbReference>
<keyword evidence="11 16" id="KW-1133">Transmembrane helix</keyword>
<dbReference type="Gene3D" id="2.70.150.10">
    <property type="entry name" value="Calcium-transporting ATPase, cytoplasmic transduction domain A"/>
    <property type="match status" value="1"/>
</dbReference>
<dbReference type="Gene3D" id="3.40.50.1000">
    <property type="entry name" value="HAD superfamily/HAD-like"/>
    <property type="match status" value="1"/>
</dbReference>
<dbReference type="SFLD" id="SFLDG00002">
    <property type="entry name" value="C1.7:_P-type_atpase_like"/>
    <property type="match status" value="1"/>
</dbReference>
<dbReference type="InterPro" id="IPR036412">
    <property type="entry name" value="HAD-like_sf"/>
</dbReference>
<keyword evidence="4 16" id="KW-0812">Transmembrane</keyword>
<evidence type="ECO:0000313" key="19">
    <source>
        <dbReference type="Proteomes" id="UP000674143"/>
    </source>
</evidence>
<dbReference type="InterPro" id="IPR044492">
    <property type="entry name" value="P_typ_ATPase_HD_dom"/>
</dbReference>
<organism evidence="18 19">
    <name type="scientific">Leishmania orientalis</name>
    <dbReference type="NCBI Taxonomy" id="2249476"/>
    <lineage>
        <taxon>Eukaryota</taxon>
        <taxon>Discoba</taxon>
        <taxon>Euglenozoa</taxon>
        <taxon>Kinetoplastea</taxon>
        <taxon>Metakinetoplastina</taxon>
        <taxon>Trypanosomatida</taxon>
        <taxon>Trypanosomatidae</taxon>
        <taxon>Leishmaniinae</taxon>
        <taxon>Leishmania</taxon>
    </lineage>
</organism>
<evidence type="ECO:0000256" key="1">
    <source>
        <dbReference type="ARBA" id="ARBA00004127"/>
    </source>
</evidence>
<dbReference type="Gene3D" id="1.20.1110.10">
    <property type="entry name" value="Calcium-transporting ATPase, transmembrane domain"/>
    <property type="match status" value="1"/>
</dbReference>
<dbReference type="FunFam" id="2.70.150.10:FF:000029">
    <property type="entry name" value="Calcium-transporting ATPase"/>
    <property type="match status" value="1"/>
</dbReference>
<evidence type="ECO:0000313" key="18">
    <source>
        <dbReference type="EMBL" id="KAG5481828.1"/>
    </source>
</evidence>
<dbReference type="PANTHER" id="PTHR24093:SF369">
    <property type="entry name" value="CALCIUM-TRANSPORTING ATPASE"/>
    <property type="match status" value="1"/>
</dbReference>
<proteinExistence type="predicted"/>
<keyword evidence="5" id="KW-0479">Metal-binding</keyword>
<evidence type="ECO:0000256" key="7">
    <source>
        <dbReference type="ARBA" id="ARBA00022796"/>
    </source>
</evidence>
<evidence type="ECO:0000256" key="9">
    <source>
        <dbReference type="ARBA" id="ARBA00022842"/>
    </source>
</evidence>
<evidence type="ECO:0000256" key="10">
    <source>
        <dbReference type="ARBA" id="ARBA00022967"/>
    </source>
</evidence>
<dbReference type="InterPro" id="IPR001757">
    <property type="entry name" value="P_typ_ATPase"/>
</dbReference>
<dbReference type="KEGG" id="loi:92362748"/>
<dbReference type="SFLD" id="SFLDF00027">
    <property type="entry name" value="p-type_atpase"/>
    <property type="match status" value="1"/>
</dbReference>
<dbReference type="PROSITE" id="PS00154">
    <property type="entry name" value="ATPASE_E1_E2"/>
    <property type="match status" value="1"/>
</dbReference>
<dbReference type="GO" id="GO:0140581">
    <property type="term" value="F:P-type monovalent copper transporter activity"/>
    <property type="evidence" value="ECO:0007669"/>
    <property type="project" value="UniProtKB-EC"/>
</dbReference>
<dbReference type="InterPro" id="IPR023298">
    <property type="entry name" value="ATPase_P-typ_TM_dom_sf"/>
</dbReference>
<dbReference type="InterPro" id="IPR023214">
    <property type="entry name" value="HAD_sf"/>
</dbReference>
<keyword evidence="8" id="KW-0067">ATP-binding</keyword>
<dbReference type="SMART" id="SM00831">
    <property type="entry name" value="Cation_ATPase_N"/>
    <property type="match status" value="1"/>
</dbReference>
<feature type="region of interest" description="Disordered" evidence="15">
    <location>
        <begin position="437"/>
        <end position="456"/>
    </location>
</feature>
<evidence type="ECO:0000256" key="15">
    <source>
        <dbReference type="SAM" id="MobiDB-lite"/>
    </source>
</evidence>
<feature type="transmembrane region" description="Helical" evidence="16">
    <location>
        <begin position="1016"/>
        <end position="1034"/>
    </location>
</feature>
<dbReference type="AlphaFoldDB" id="A0A836HSI5"/>
<evidence type="ECO:0000256" key="13">
    <source>
        <dbReference type="ARBA" id="ARBA00023065"/>
    </source>
</evidence>
<reference evidence="19" key="1">
    <citation type="journal article" date="2021" name="Microbiol. Resour. Announc.">
        <title>LGAAP: Leishmaniinae Genome Assembly and Annotation Pipeline.</title>
        <authorList>
            <person name="Almutairi H."/>
            <person name="Urbaniak M.D."/>
            <person name="Bates M.D."/>
            <person name="Jariyapan N."/>
            <person name="Kwakye-Nuako G."/>
            <person name="Thomaz-Soccol V."/>
            <person name="Al-Salem W.S."/>
            <person name="Dillon R.J."/>
            <person name="Bates P.A."/>
            <person name="Gatherer D."/>
        </authorList>
    </citation>
    <scope>NUCLEOTIDE SEQUENCE [LARGE SCALE GENOMIC DNA]</scope>
</reference>
<dbReference type="InterPro" id="IPR008250">
    <property type="entry name" value="ATPase_P-typ_transduc_dom_A_sf"/>
</dbReference>
<dbReference type="Pfam" id="PF13246">
    <property type="entry name" value="Cation_ATPase"/>
    <property type="match status" value="1"/>
</dbReference>
<dbReference type="GO" id="GO:0005524">
    <property type="term" value="F:ATP binding"/>
    <property type="evidence" value="ECO:0007669"/>
    <property type="project" value="UniProtKB-KW"/>
</dbReference>
<dbReference type="SUPFAM" id="SSF56784">
    <property type="entry name" value="HAD-like"/>
    <property type="match status" value="1"/>
</dbReference>
<comment type="caution">
    <text evidence="18">The sequence shown here is derived from an EMBL/GenBank/DDBJ whole genome shotgun (WGS) entry which is preliminary data.</text>
</comment>
<dbReference type="GeneID" id="92362748"/>
<dbReference type="GO" id="GO:0012505">
    <property type="term" value="C:endomembrane system"/>
    <property type="evidence" value="ECO:0007669"/>
    <property type="project" value="UniProtKB-SubCell"/>
</dbReference>
<feature type="transmembrane region" description="Helical" evidence="16">
    <location>
        <begin position="1046"/>
        <end position="1066"/>
    </location>
</feature>
<evidence type="ECO:0000256" key="6">
    <source>
        <dbReference type="ARBA" id="ARBA00022741"/>
    </source>
</evidence>
<name>A0A836HSI5_9TRYP</name>
<feature type="transmembrane region" description="Helical" evidence="16">
    <location>
        <begin position="118"/>
        <end position="136"/>
    </location>
</feature>
<dbReference type="GO" id="GO:0046872">
    <property type="term" value="F:metal ion binding"/>
    <property type="evidence" value="ECO:0007669"/>
    <property type="project" value="UniProtKB-KW"/>
</dbReference>
<dbReference type="InterPro" id="IPR018303">
    <property type="entry name" value="ATPase_P-typ_P_site"/>
</dbReference>
<evidence type="ECO:0000256" key="4">
    <source>
        <dbReference type="ARBA" id="ARBA00022692"/>
    </source>
</evidence>
<dbReference type="PANTHER" id="PTHR24093">
    <property type="entry name" value="CATION TRANSPORTING ATPASE"/>
    <property type="match status" value="1"/>
</dbReference>
<dbReference type="SUPFAM" id="SSF81653">
    <property type="entry name" value="Calcium ATPase, transduction domain A"/>
    <property type="match status" value="1"/>
</dbReference>
<evidence type="ECO:0000256" key="11">
    <source>
        <dbReference type="ARBA" id="ARBA00022989"/>
    </source>
</evidence>
<dbReference type="InterPro" id="IPR004014">
    <property type="entry name" value="ATPase_P-typ_cation-transptr_N"/>
</dbReference>
<feature type="region of interest" description="Disordered" evidence="15">
    <location>
        <begin position="1"/>
        <end position="26"/>
    </location>
</feature>
<dbReference type="PRINTS" id="PR00119">
    <property type="entry name" value="CATATPASE"/>
</dbReference>
<feature type="transmembrane region" description="Helical" evidence="16">
    <location>
        <begin position="346"/>
        <end position="371"/>
    </location>
</feature>